<keyword evidence="1" id="KW-0812">Transmembrane</keyword>
<feature type="transmembrane region" description="Helical" evidence="1">
    <location>
        <begin position="143"/>
        <end position="164"/>
    </location>
</feature>
<dbReference type="eggNOG" id="COG4767">
    <property type="taxonomic scope" value="Bacteria"/>
</dbReference>
<feature type="transmembrane region" description="Helical" evidence="1">
    <location>
        <begin position="81"/>
        <end position="101"/>
    </location>
</feature>
<evidence type="ECO:0000313" key="4">
    <source>
        <dbReference type="Proteomes" id="UP000000742"/>
    </source>
</evidence>
<dbReference type="Pfam" id="PF04892">
    <property type="entry name" value="VanZ"/>
    <property type="match status" value="1"/>
</dbReference>
<evidence type="ECO:0000259" key="2">
    <source>
        <dbReference type="Pfam" id="PF04892"/>
    </source>
</evidence>
<dbReference type="AlphaFoldDB" id="B7GMJ8"/>
<dbReference type="EMBL" id="CP000922">
    <property type="protein sequence ID" value="ACJ35100.1"/>
    <property type="molecule type" value="Genomic_DNA"/>
</dbReference>
<dbReference type="InterPro" id="IPR053150">
    <property type="entry name" value="Teicoplanin_resist-assoc"/>
</dbReference>
<dbReference type="PANTHER" id="PTHR36834">
    <property type="entry name" value="MEMBRANE PROTEIN-RELATED"/>
    <property type="match status" value="1"/>
</dbReference>
<evidence type="ECO:0000313" key="3">
    <source>
        <dbReference type="EMBL" id="ACJ35100.1"/>
    </source>
</evidence>
<organism evidence="3 4">
    <name type="scientific">Anoxybacillus flavithermus (strain DSM 21510 / WK1)</name>
    <dbReference type="NCBI Taxonomy" id="491915"/>
    <lineage>
        <taxon>Bacteria</taxon>
        <taxon>Bacillati</taxon>
        <taxon>Bacillota</taxon>
        <taxon>Bacilli</taxon>
        <taxon>Bacillales</taxon>
        <taxon>Anoxybacillaceae</taxon>
        <taxon>Anoxybacillus</taxon>
    </lineage>
</organism>
<dbReference type="InterPro" id="IPR006976">
    <property type="entry name" value="VanZ-like"/>
</dbReference>
<dbReference type="KEGG" id="afl:Aflv_2747"/>
<dbReference type="STRING" id="491915.Aflv_2747"/>
<keyword evidence="1" id="KW-1133">Transmembrane helix</keyword>
<feature type="domain" description="VanZ-like" evidence="2">
    <location>
        <begin position="38"/>
        <end position="160"/>
    </location>
</feature>
<dbReference type="HOGENOM" id="CLU_077618_4_3_9"/>
<accession>B7GMJ8</accession>
<reference evidence="3 4" key="1">
    <citation type="journal article" date="2008" name="Genome Biol.">
        <title>Encapsulated in silica: genome, proteome and physiology of the thermophilic bacterium Anoxybacillus flavithermus WK1.</title>
        <authorList>
            <person name="Saw J.H."/>
            <person name="Mountain B.W."/>
            <person name="Feng L."/>
            <person name="Omelchenko M.V."/>
            <person name="Hou S."/>
            <person name="Saito J.A."/>
            <person name="Stott M.B."/>
            <person name="Li D."/>
            <person name="Zhao G."/>
            <person name="Wu J."/>
            <person name="Galperin M.Y."/>
            <person name="Koonin E.V."/>
            <person name="Makarova K.S."/>
            <person name="Wolf Y.I."/>
            <person name="Rigden D.J."/>
            <person name="Dunfield P.F."/>
            <person name="Wang L."/>
            <person name="Alam M."/>
        </authorList>
    </citation>
    <scope>NUCLEOTIDE SEQUENCE [LARGE SCALE GENOMIC DNA]</scope>
    <source>
        <strain evidence="4">DSM 21510 / WK1</strain>
    </source>
</reference>
<keyword evidence="1" id="KW-0472">Membrane</keyword>
<name>B7GMJ8_ANOFW</name>
<proteinExistence type="predicted"/>
<feature type="transmembrane region" description="Helical" evidence="1">
    <location>
        <begin position="6"/>
        <end position="26"/>
    </location>
</feature>
<dbReference type="Proteomes" id="UP000000742">
    <property type="component" value="Chromosome"/>
</dbReference>
<gene>
    <name evidence="3" type="ordered locus">Aflv_2747</name>
</gene>
<sequence>MRIYFEGPIFVMVFIVGVSLIWLRFSKEPIRFFFLSSFYLYICLLIRYTQFPITLFTHVPFKQNMDEVINIVPLINLNRTFINYILNIFMTIPFGFIFPLIRKISSKKMIFWSIFVPIIIEGGQLLQFFLTSYSERIIDINDILMNTLGIWIGYFLYHILVFYVEKYIKMNNDVKKSSIISFITVDEQIR</sequence>
<evidence type="ECO:0000256" key="1">
    <source>
        <dbReference type="SAM" id="Phobius"/>
    </source>
</evidence>
<feature type="transmembrane region" description="Helical" evidence="1">
    <location>
        <begin position="38"/>
        <end position="61"/>
    </location>
</feature>
<protein>
    <submittedName>
        <fullName evidence="3">Glycopeptide antibiotics (Teicoplanin) resistance membrane protein VanZ</fullName>
    </submittedName>
</protein>
<feature type="transmembrane region" description="Helical" evidence="1">
    <location>
        <begin position="110"/>
        <end position="131"/>
    </location>
</feature>
<dbReference type="PATRIC" id="fig|491915.6.peg.2830"/>
<dbReference type="PANTHER" id="PTHR36834:SF1">
    <property type="entry name" value="INTEGRAL MEMBRANE PROTEIN"/>
    <property type="match status" value="1"/>
</dbReference>